<dbReference type="AlphaFoldDB" id="A0A0R2FSP9"/>
<dbReference type="CDD" id="cd02205">
    <property type="entry name" value="CBS_pair_SF"/>
    <property type="match status" value="1"/>
</dbReference>
<dbReference type="Pfam" id="PF00571">
    <property type="entry name" value="CBS"/>
    <property type="match status" value="1"/>
</dbReference>
<evidence type="ECO:0000313" key="6">
    <source>
        <dbReference type="Proteomes" id="UP000051751"/>
    </source>
</evidence>
<dbReference type="PATRIC" id="fig|81857.3.peg.1734"/>
<dbReference type="Proteomes" id="UP000051751">
    <property type="component" value="Unassembled WGS sequence"/>
</dbReference>
<dbReference type="PIRSF" id="PIRSF035040">
    <property type="entry name" value="UCP035040_CBS_Lmo0553"/>
    <property type="match status" value="1"/>
</dbReference>
<dbReference type="Proteomes" id="UP000051645">
    <property type="component" value="Unassembled WGS sequence"/>
</dbReference>
<dbReference type="EMBL" id="JQAZ01000006">
    <property type="protein sequence ID" value="KRN30651.1"/>
    <property type="molecule type" value="Genomic_DNA"/>
</dbReference>
<comment type="caution">
    <text evidence="4">The sequence shown here is derived from an EMBL/GenBank/DDBJ whole genome shotgun (WGS) entry which is preliminary data.</text>
</comment>
<feature type="domain" description="CBS" evidence="2">
    <location>
        <begin position="8"/>
        <end position="66"/>
    </location>
</feature>
<dbReference type="RefSeq" id="WP_057770643.1">
    <property type="nucleotide sequence ID" value="NZ_JQAT01000005.1"/>
</dbReference>
<evidence type="ECO:0000259" key="2">
    <source>
        <dbReference type="PROSITE" id="PS51371"/>
    </source>
</evidence>
<dbReference type="SUPFAM" id="SSF54631">
    <property type="entry name" value="CBS-domain pair"/>
    <property type="match status" value="1"/>
</dbReference>
<evidence type="ECO:0000256" key="1">
    <source>
        <dbReference type="PROSITE-ProRule" id="PRU00703"/>
    </source>
</evidence>
<keyword evidence="1" id="KW-0129">CBS domain</keyword>
<dbReference type="InterPro" id="IPR000644">
    <property type="entry name" value="CBS_dom"/>
</dbReference>
<name>A0A0R2FSP9_9LACO</name>
<evidence type="ECO:0000313" key="4">
    <source>
        <dbReference type="EMBL" id="KRN30651.1"/>
    </source>
</evidence>
<dbReference type="OrthoDB" id="1706107at2"/>
<evidence type="ECO:0000313" key="5">
    <source>
        <dbReference type="Proteomes" id="UP000051645"/>
    </source>
</evidence>
<dbReference type="EMBL" id="JQAT01000005">
    <property type="protein sequence ID" value="KRN27878.1"/>
    <property type="molecule type" value="Genomic_DNA"/>
</dbReference>
<sequence length="228" mass="26006">MLIKSIVLKKKFLTTVSETCTLTEALKILEDSGYRCVPILDETGQIFRGNIYKMHIYRHKSRGGDMNLPVTYLLKNATKTIPINAPFFKVFFNIKDLPYIAVLDEDSTFYGILTHSKLLDMLSDSWNVKVGSYVLTVLSNGDRGDLTIMSKIISKTTTIASCITLDAKQDSYVRRTLFTLPTGITPKQLKTIVARLERRNFRVSEIDDMQTEEVIRDDEDEQLNAKHE</sequence>
<reference evidence="5 6" key="1">
    <citation type="journal article" date="2015" name="Genome Announc.">
        <title>Expanding the biotechnology potential of lactobacilli through comparative genomics of 213 strains and associated genera.</title>
        <authorList>
            <person name="Sun Z."/>
            <person name="Harris H.M."/>
            <person name="McCann A."/>
            <person name="Guo C."/>
            <person name="Argimon S."/>
            <person name="Zhang W."/>
            <person name="Yang X."/>
            <person name="Jeffery I.B."/>
            <person name="Cooney J.C."/>
            <person name="Kagawa T.F."/>
            <person name="Liu W."/>
            <person name="Song Y."/>
            <person name="Salvetti E."/>
            <person name="Wrobel A."/>
            <person name="Rasinkangas P."/>
            <person name="Parkhill J."/>
            <person name="Rea M.C."/>
            <person name="O'Sullivan O."/>
            <person name="Ritari J."/>
            <person name="Douillard F.P."/>
            <person name="Paul Ross R."/>
            <person name="Yang R."/>
            <person name="Briner A.E."/>
            <person name="Felis G.E."/>
            <person name="de Vos W.M."/>
            <person name="Barrangou R."/>
            <person name="Klaenhammer T.R."/>
            <person name="Caufield P.W."/>
            <person name="Cui Y."/>
            <person name="Zhang H."/>
            <person name="O'Toole P.W."/>
        </authorList>
    </citation>
    <scope>NUCLEOTIDE SEQUENCE [LARGE SCALE GENOMIC DNA]</scope>
    <source>
        <strain evidence="3 6">ATCC BAA-66</strain>
        <strain evidence="4 5">DSM 13344</strain>
    </source>
</reference>
<dbReference type="PROSITE" id="PS51371">
    <property type="entry name" value="CBS"/>
    <property type="match status" value="1"/>
</dbReference>
<dbReference type="STRING" id="81857.IV38_GL001717"/>
<gene>
    <name evidence="3" type="ORF">IV38_GL001717</name>
    <name evidence="4" type="ORF">IV40_GL001838</name>
</gene>
<organism evidence="4 5">
    <name type="scientific">Lactobacillus selangorensis</name>
    <dbReference type="NCBI Taxonomy" id="81857"/>
    <lineage>
        <taxon>Bacteria</taxon>
        <taxon>Bacillati</taxon>
        <taxon>Bacillota</taxon>
        <taxon>Bacilli</taxon>
        <taxon>Lactobacillales</taxon>
        <taxon>Lactobacillaceae</taxon>
        <taxon>Lactobacillus</taxon>
    </lineage>
</organism>
<protein>
    <submittedName>
        <fullName evidence="4">CBS domain-containing protein</fullName>
    </submittedName>
</protein>
<evidence type="ECO:0000313" key="3">
    <source>
        <dbReference type="EMBL" id="KRN27878.1"/>
    </source>
</evidence>
<proteinExistence type="predicted"/>
<dbReference type="Gene3D" id="3.10.580.10">
    <property type="entry name" value="CBS-domain"/>
    <property type="match status" value="1"/>
</dbReference>
<dbReference type="InterPro" id="IPR017036">
    <property type="entry name" value="Lmo0553-like"/>
</dbReference>
<accession>A0A0R2FSP9</accession>
<dbReference type="NCBIfam" id="NF038387">
    <property type="entry name" value="CBS_CbpA"/>
    <property type="match status" value="1"/>
</dbReference>
<dbReference type="InterPro" id="IPR046342">
    <property type="entry name" value="CBS_dom_sf"/>
</dbReference>
<keyword evidence="5" id="KW-1185">Reference proteome</keyword>